<reference evidence="5 6" key="1">
    <citation type="journal article" date="2014" name="Genome Announc.">
        <title>Genome Sequence and Methylome of Soil Bacterium Gemmatirosa kalamazoonensis KBS708T, a Member of the Rarely Cultivated Gemmatimonadetes Phylum.</title>
        <authorList>
            <person name="Debruyn J.M."/>
            <person name="Radosevich M."/>
            <person name="Wommack K.E."/>
            <person name="Polson S.W."/>
            <person name="Hauser L.J."/>
            <person name="Fawaz M.N."/>
            <person name="Korlach J."/>
            <person name="Tsai Y.C."/>
        </authorList>
    </citation>
    <scope>NUCLEOTIDE SEQUENCE [LARGE SCALE GENOMIC DNA]</scope>
    <source>
        <strain evidence="5 6">KBS708</strain>
    </source>
</reference>
<keyword evidence="2" id="KW-0547">Nucleotide-binding</keyword>
<evidence type="ECO:0000256" key="1">
    <source>
        <dbReference type="ARBA" id="ARBA00006354"/>
    </source>
</evidence>
<dbReference type="HOGENOM" id="CLU_026145_1_1_0"/>
<evidence type="ECO:0000256" key="3">
    <source>
        <dbReference type="ARBA" id="ARBA00022840"/>
    </source>
</evidence>
<dbReference type="EMBL" id="CP007128">
    <property type="protein sequence ID" value="AHG90450.1"/>
    <property type="molecule type" value="Genomic_DNA"/>
</dbReference>
<dbReference type="Pfam" id="PF13541">
    <property type="entry name" value="ChlI"/>
    <property type="match status" value="1"/>
</dbReference>
<dbReference type="InterPro" id="IPR000523">
    <property type="entry name" value="Mg_chelatse_chII-like_cat_dom"/>
</dbReference>
<dbReference type="InterPro" id="IPR014721">
    <property type="entry name" value="Ribsml_uS5_D2-typ_fold_subgr"/>
</dbReference>
<dbReference type="KEGG" id="gba:J421_2913"/>
<dbReference type="Gene3D" id="3.30.230.10">
    <property type="match status" value="1"/>
</dbReference>
<dbReference type="Proteomes" id="UP000019151">
    <property type="component" value="Chromosome"/>
</dbReference>
<dbReference type="InterPro" id="IPR003593">
    <property type="entry name" value="AAA+_ATPase"/>
</dbReference>
<evidence type="ECO:0000313" key="5">
    <source>
        <dbReference type="EMBL" id="AHG90450.1"/>
    </source>
</evidence>
<dbReference type="InParanoid" id="W0RJD7"/>
<dbReference type="GO" id="GO:0003677">
    <property type="term" value="F:DNA binding"/>
    <property type="evidence" value="ECO:0007669"/>
    <property type="project" value="InterPro"/>
</dbReference>
<dbReference type="OrthoDB" id="9813147at2"/>
<dbReference type="PANTHER" id="PTHR32039">
    <property type="entry name" value="MAGNESIUM-CHELATASE SUBUNIT CHLI"/>
    <property type="match status" value="1"/>
</dbReference>
<dbReference type="SUPFAM" id="SSF54211">
    <property type="entry name" value="Ribosomal protein S5 domain 2-like"/>
    <property type="match status" value="1"/>
</dbReference>
<dbReference type="CDD" id="cd00009">
    <property type="entry name" value="AAA"/>
    <property type="match status" value="1"/>
</dbReference>
<dbReference type="STRING" id="861299.J421_2913"/>
<evidence type="ECO:0000313" key="6">
    <source>
        <dbReference type="Proteomes" id="UP000019151"/>
    </source>
</evidence>
<dbReference type="InterPro" id="IPR045006">
    <property type="entry name" value="CHLI-like"/>
</dbReference>
<accession>W0RJD7</accession>
<dbReference type="eggNOG" id="COG0606">
    <property type="taxonomic scope" value="Bacteria"/>
</dbReference>
<dbReference type="PANTHER" id="PTHR32039:SF7">
    <property type="entry name" value="COMPETENCE PROTEIN COMM"/>
    <property type="match status" value="1"/>
</dbReference>
<dbReference type="Gene3D" id="3.40.50.300">
    <property type="entry name" value="P-loop containing nucleotide triphosphate hydrolases"/>
    <property type="match status" value="1"/>
</dbReference>
<dbReference type="SUPFAM" id="SSF52540">
    <property type="entry name" value="P-loop containing nucleoside triphosphate hydrolases"/>
    <property type="match status" value="1"/>
</dbReference>
<evidence type="ECO:0000256" key="2">
    <source>
        <dbReference type="ARBA" id="ARBA00022741"/>
    </source>
</evidence>
<dbReference type="InterPro" id="IPR004482">
    <property type="entry name" value="Mg_chelat-rel"/>
</dbReference>
<dbReference type="InterPro" id="IPR020568">
    <property type="entry name" value="Ribosomal_Su5_D2-typ_SF"/>
</dbReference>
<dbReference type="InterPro" id="IPR025158">
    <property type="entry name" value="Mg_chelat-rel_C"/>
</dbReference>
<dbReference type="PRINTS" id="PR01657">
    <property type="entry name" value="MCMFAMILY"/>
</dbReference>
<dbReference type="NCBIfam" id="TIGR00368">
    <property type="entry name" value="YifB family Mg chelatase-like AAA ATPase"/>
    <property type="match status" value="1"/>
</dbReference>
<dbReference type="AlphaFoldDB" id="W0RJD7"/>
<dbReference type="Pfam" id="PF01078">
    <property type="entry name" value="Mg_chelatase"/>
    <property type="match status" value="1"/>
</dbReference>
<keyword evidence="3" id="KW-0067">ATP-binding</keyword>
<evidence type="ECO:0000259" key="4">
    <source>
        <dbReference type="SMART" id="SM00382"/>
    </source>
</evidence>
<feature type="domain" description="AAA+ ATPase" evidence="4">
    <location>
        <begin position="209"/>
        <end position="390"/>
    </location>
</feature>
<dbReference type="GO" id="GO:0005524">
    <property type="term" value="F:ATP binding"/>
    <property type="evidence" value="ECO:0007669"/>
    <property type="project" value="UniProtKB-KW"/>
</dbReference>
<dbReference type="PATRIC" id="fig|861299.3.peg.2964"/>
<name>W0RJD7_9BACT</name>
<keyword evidence="6" id="KW-1185">Reference proteome</keyword>
<comment type="similarity">
    <text evidence="1">Belongs to the Mg-chelatase subunits D/I family. ComM subfamily.</text>
</comment>
<protein>
    <submittedName>
        <fullName evidence="5">Mg chelatase, subunit ChlI</fullName>
    </submittedName>
</protein>
<dbReference type="Pfam" id="PF13335">
    <property type="entry name" value="Mg_chelatase_C"/>
    <property type="match status" value="1"/>
</dbReference>
<dbReference type="InterPro" id="IPR027417">
    <property type="entry name" value="P-loop_NTPase"/>
</dbReference>
<sequence>MLAAVRSAAVLGVDAFGVTVEVDVARGLPQFTVVGLPMGAVRESRERVVTALAHAGHPLPPRRVTVNLAPADVRKQGTAFDLPIALGILVSLGVVPADALDDTAVVGELALDGTLRRVRGALPIAAWAGRERLRLVLPRANVAEASHAADVRIAAPATLADVVDALVAGELADARCPAPRAPRDEPVDDLADVVGQSAARRALEIAAAGGHNVLLLGPPGAGKTMLARRLPGILPRLDPDEALEVLTVRSVAGLDCAAGAPSRPFRAPHHTISTAGLVGGGTPPRPGEITLAHRGVLFLDELLEFPRSTLDALRQPLEDGRLALARAAGTVVFPAQFTLVGAANPCPCGRAGEPGATCRCAPVDVARYQSRLSGPLVDRLDMHVRVGAVPPRDMAAAARGEASAVVRARVEAARDRQRLRYASWPGIACNAQAAGRWVDAHGRVDPAGRELLVLAAERLGLSARAFFRVLKVARTIADLEAVERVQRDHVAEAIRFRPATCDPAPAMPTPNVDAAC</sequence>
<dbReference type="SMART" id="SM00382">
    <property type="entry name" value="AAA"/>
    <property type="match status" value="1"/>
</dbReference>
<proteinExistence type="inferred from homology"/>
<organism evidence="5 6">
    <name type="scientific">Gemmatirosa kalamazoonensis</name>
    <dbReference type="NCBI Taxonomy" id="861299"/>
    <lineage>
        <taxon>Bacteria</taxon>
        <taxon>Pseudomonadati</taxon>
        <taxon>Gemmatimonadota</taxon>
        <taxon>Gemmatimonadia</taxon>
        <taxon>Gemmatimonadales</taxon>
        <taxon>Gemmatimonadaceae</taxon>
        <taxon>Gemmatirosa</taxon>
    </lineage>
</organism>
<gene>
    <name evidence="5" type="ORF">J421_2913</name>
</gene>
<dbReference type="InterPro" id="IPR001208">
    <property type="entry name" value="MCM_dom"/>
</dbReference>